<dbReference type="AlphaFoldDB" id="A0AAE0F8B1"/>
<comment type="subcellular location">
    <subcellularLocation>
        <location evidence="1">Membrane</location>
        <topology evidence="1">Multi-pass membrane protein</topology>
    </subcellularLocation>
</comment>
<accession>A0AAE0F8B1</accession>
<keyword evidence="2 5" id="KW-0812">Transmembrane</keyword>
<keyword evidence="8" id="KW-1185">Reference proteome</keyword>
<protein>
    <recommendedName>
        <fullName evidence="6">Polycystin cation channel PKD1/PKD2 domain-containing protein</fullName>
    </recommendedName>
</protein>
<dbReference type="InterPro" id="IPR051223">
    <property type="entry name" value="Polycystin"/>
</dbReference>
<dbReference type="InterPro" id="IPR013122">
    <property type="entry name" value="PKD1_2_channel"/>
</dbReference>
<proteinExistence type="predicted"/>
<evidence type="ECO:0000256" key="2">
    <source>
        <dbReference type="ARBA" id="ARBA00022692"/>
    </source>
</evidence>
<dbReference type="EMBL" id="LGRX02023081">
    <property type="protein sequence ID" value="KAK3254889.1"/>
    <property type="molecule type" value="Genomic_DNA"/>
</dbReference>
<dbReference type="Pfam" id="PF08016">
    <property type="entry name" value="PKD_channel"/>
    <property type="match status" value="1"/>
</dbReference>
<dbReference type="PANTHER" id="PTHR10877:SF183">
    <property type="entry name" value="AT14535P-RELATED"/>
    <property type="match status" value="1"/>
</dbReference>
<name>A0AAE0F8B1_9CHLO</name>
<evidence type="ECO:0000313" key="7">
    <source>
        <dbReference type="EMBL" id="KAK3254889.1"/>
    </source>
</evidence>
<keyword evidence="3 5" id="KW-1133">Transmembrane helix</keyword>
<feature type="domain" description="Polycystin cation channel PKD1/PKD2" evidence="6">
    <location>
        <begin position="2"/>
        <end position="70"/>
    </location>
</feature>
<gene>
    <name evidence="7" type="ORF">CYMTET_35912</name>
</gene>
<evidence type="ECO:0000256" key="4">
    <source>
        <dbReference type="ARBA" id="ARBA00023136"/>
    </source>
</evidence>
<reference evidence="7 8" key="1">
    <citation type="journal article" date="2015" name="Genome Biol. Evol.">
        <title>Comparative Genomics of a Bacterivorous Green Alga Reveals Evolutionary Causalities and Consequences of Phago-Mixotrophic Mode of Nutrition.</title>
        <authorList>
            <person name="Burns J.A."/>
            <person name="Paasch A."/>
            <person name="Narechania A."/>
            <person name="Kim E."/>
        </authorList>
    </citation>
    <scope>NUCLEOTIDE SEQUENCE [LARGE SCALE GENOMIC DNA]</scope>
    <source>
        <strain evidence="7 8">PLY_AMNH</strain>
    </source>
</reference>
<dbReference type="Gene3D" id="1.10.287.70">
    <property type="match status" value="1"/>
</dbReference>
<feature type="transmembrane region" description="Helical" evidence="5">
    <location>
        <begin position="43"/>
        <end position="65"/>
    </location>
</feature>
<dbReference type="Proteomes" id="UP001190700">
    <property type="component" value="Unassembled WGS sequence"/>
</dbReference>
<evidence type="ECO:0000256" key="5">
    <source>
        <dbReference type="SAM" id="Phobius"/>
    </source>
</evidence>
<evidence type="ECO:0000256" key="1">
    <source>
        <dbReference type="ARBA" id="ARBA00004141"/>
    </source>
</evidence>
<organism evidence="7 8">
    <name type="scientific">Cymbomonas tetramitiformis</name>
    <dbReference type="NCBI Taxonomy" id="36881"/>
    <lineage>
        <taxon>Eukaryota</taxon>
        <taxon>Viridiplantae</taxon>
        <taxon>Chlorophyta</taxon>
        <taxon>Pyramimonadophyceae</taxon>
        <taxon>Pyramimonadales</taxon>
        <taxon>Pyramimonadaceae</taxon>
        <taxon>Cymbomonas</taxon>
    </lineage>
</organism>
<dbReference type="PANTHER" id="PTHR10877">
    <property type="entry name" value="POLYCYSTIN FAMILY MEMBER"/>
    <property type="match status" value="1"/>
</dbReference>
<sequence>MLFGRIMHEFSDISRASKTLIQMITIETGMERMNEADRFFGPLYYGLFITIVFFLLVNVLLAILMNSYSSLAEENRRAEKQSQKDLTVSIFREFFLQGKFYLYWTISKVRSSPKAVPRDVLGWCDIRQPGSVARLRPSTPPALFSFCSTGNITGHLGPSKKDILDRRMSSCKGTWADGAFSSVSVIMWSASRPRVFH</sequence>
<evidence type="ECO:0000313" key="8">
    <source>
        <dbReference type="Proteomes" id="UP001190700"/>
    </source>
</evidence>
<keyword evidence="4 5" id="KW-0472">Membrane</keyword>
<comment type="caution">
    <text evidence="7">The sequence shown here is derived from an EMBL/GenBank/DDBJ whole genome shotgun (WGS) entry which is preliminary data.</text>
</comment>
<evidence type="ECO:0000256" key="3">
    <source>
        <dbReference type="ARBA" id="ARBA00022989"/>
    </source>
</evidence>
<evidence type="ECO:0000259" key="6">
    <source>
        <dbReference type="Pfam" id="PF08016"/>
    </source>
</evidence>
<dbReference type="GO" id="GO:0016020">
    <property type="term" value="C:membrane"/>
    <property type="evidence" value="ECO:0007669"/>
    <property type="project" value="UniProtKB-SubCell"/>
</dbReference>